<dbReference type="InterPro" id="IPR036097">
    <property type="entry name" value="HisK_dim/P_sf"/>
</dbReference>
<keyword evidence="4" id="KW-0808">Transferase</keyword>
<dbReference type="InterPro" id="IPR003661">
    <property type="entry name" value="HisK_dim/P_dom"/>
</dbReference>
<evidence type="ECO:0000256" key="3">
    <source>
        <dbReference type="ARBA" id="ARBA00022553"/>
    </source>
</evidence>
<comment type="caution">
    <text evidence="9">The sequence shown here is derived from an EMBL/GenBank/DDBJ whole genome shotgun (WGS) entry which is preliminary data.</text>
</comment>
<evidence type="ECO:0000313" key="10">
    <source>
        <dbReference type="Proteomes" id="UP001230156"/>
    </source>
</evidence>
<feature type="domain" description="Histidine kinase" evidence="6">
    <location>
        <begin position="168"/>
        <end position="389"/>
    </location>
</feature>
<dbReference type="SMART" id="SM00388">
    <property type="entry name" value="HisKA"/>
    <property type="match status" value="1"/>
</dbReference>
<dbReference type="SUPFAM" id="SSF47384">
    <property type="entry name" value="Homodimeric domain of signal transducing histidine kinase"/>
    <property type="match status" value="1"/>
</dbReference>
<dbReference type="InterPro" id="IPR000700">
    <property type="entry name" value="PAS-assoc_C"/>
</dbReference>
<dbReference type="CDD" id="cd00130">
    <property type="entry name" value="PAS"/>
    <property type="match status" value="1"/>
</dbReference>
<dbReference type="SMART" id="SM00387">
    <property type="entry name" value="HATPase_c"/>
    <property type="match status" value="1"/>
</dbReference>
<keyword evidence="10" id="KW-1185">Reference proteome</keyword>
<dbReference type="InterPro" id="IPR035965">
    <property type="entry name" value="PAS-like_dom_sf"/>
</dbReference>
<dbReference type="Proteomes" id="UP001230156">
    <property type="component" value="Unassembled WGS sequence"/>
</dbReference>
<keyword evidence="5" id="KW-0418">Kinase</keyword>
<reference evidence="10" key="1">
    <citation type="submission" date="2023-08" db="EMBL/GenBank/DDBJ databases">
        <title>Rhodospirillaceae gen. nov., a novel taxon isolated from the Yangtze River Yuezi River estuary sludge.</title>
        <authorList>
            <person name="Ruan L."/>
        </authorList>
    </citation>
    <scope>NUCLEOTIDE SEQUENCE [LARGE SCALE GENOMIC DNA]</scope>
    <source>
        <strain evidence="10">R-7</strain>
    </source>
</reference>
<gene>
    <name evidence="9" type="ORF">Q8A70_08880</name>
</gene>
<dbReference type="RefSeq" id="WP_379955212.1">
    <property type="nucleotide sequence ID" value="NZ_JAUYVI010000003.1"/>
</dbReference>
<evidence type="ECO:0000313" key="9">
    <source>
        <dbReference type="EMBL" id="MDQ7247778.1"/>
    </source>
</evidence>
<dbReference type="PROSITE" id="PS50113">
    <property type="entry name" value="PAC"/>
    <property type="match status" value="1"/>
</dbReference>
<sequence>MKLYATKHDHWLETGGREAAFRLAAREDFLLKVLGGIQTPVFVKDDRFRFVFVNEAFCHFMGRPEAALLGHTDFDVVPAEHAQVFRDVDIKIFEDGVPHENEEAIANADGAEFWIVTRKSVFALAGAGRFIVGVISDITHRRRMEIELWQAKVEAENANRAKSQFLANMSHELRTPLNAIIGFSEIIKDELFGSIEETRYRTYADDIHRSGGHLLQLINDILDLTKIDAGKYQLRETECDLQLVVSDVARLMHDIVVRNGITLENRSAPNLPLLFADERAVRQVVLNFLSNAAKFTPRGGRIEIAARQAPDGGLEISVADTGIGMAPEDIPRALSPFDQLEESWDRRYEGTGLGLPLVNALLTLHQGRLEIASAPGAGTTVTAQFPIHRTLG</sequence>
<keyword evidence="9" id="KW-0547">Nucleotide-binding</keyword>
<dbReference type="InterPro" id="IPR004358">
    <property type="entry name" value="Sig_transdc_His_kin-like_C"/>
</dbReference>
<evidence type="ECO:0000256" key="4">
    <source>
        <dbReference type="ARBA" id="ARBA00022679"/>
    </source>
</evidence>
<dbReference type="Pfam" id="PF00512">
    <property type="entry name" value="HisKA"/>
    <property type="match status" value="1"/>
</dbReference>
<evidence type="ECO:0000256" key="2">
    <source>
        <dbReference type="ARBA" id="ARBA00012438"/>
    </source>
</evidence>
<dbReference type="SMART" id="SM00091">
    <property type="entry name" value="PAS"/>
    <property type="match status" value="1"/>
</dbReference>
<keyword evidence="3" id="KW-0597">Phosphoprotein</keyword>
<evidence type="ECO:0000259" key="8">
    <source>
        <dbReference type="PROSITE" id="PS50113"/>
    </source>
</evidence>
<dbReference type="Gene3D" id="3.30.450.20">
    <property type="entry name" value="PAS domain"/>
    <property type="match status" value="1"/>
</dbReference>
<dbReference type="Pfam" id="PF02518">
    <property type="entry name" value="HATPase_c"/>
    <property type="match status" value="1"/>
</dbReference>
<dbReference type="EMBL" id="JAUYVI010000003">
    <property type="protein sequence ID" value="MDQ7247778.1"/>
    <property type="molecule type" value="Genomic_DNA"/>
</dbReference>
<dbReference type="NCBIfam" id="TIGR00229">
    <property type="entry name" value="sensory_box"/>
    <property type="match status" value="1"/>
</dbReference>
<protein>
    <recommendedName>
        <fullName evidence="2">histidine kinase</fullName>
        <ecNumber evidence="2">2.7.13.3</ecNumber>
    </recommendedName>
</protein>
<dbReference type="InterPro" id="IPR036890">
    <property type="entry name" value="HATPase_C_sf"/>
</dbReference>
<dbReference type="InterPro" id="IPR005467">
    <property type="entry name" value="His_kinase_dom"/>
</dbReference>
<dbReference type="PROSITE" id="PS50109">
    <property type="entry name" value="HIS_KIN"/>
    <property type="match status" value="1"/>
</dbReference>
<dbReference type="PANTHER" id="PTHR43047">
    <property type="entry name" value="TWO-COMPONENT HISTIDINE PROTEIN KINASE"/>
    <property type="match status" value="1"/>
</dbReference>
<dbReference type="PRINTS" id="PR00344">
    <property type="entry name" value="BCTRLSENSOR"/>
</dbReference>
<dbReference type="InterPro" id="IPR003594">
    <property type="entry name" value="HATPase_dom"/>
</dbReference>
<keyword evidence="9" id="KW-0067">ATP-binding</keyword>
<proteinExistence type="predicted"/>
<name>A0ABU0YM13_9PROT</name>
<feature type="domain" description="PAS" evidence="7">
    <location>
        <begin position="26"/>
        <end position="96"/>
    </location>
</feature>
<feature type="domain" description="PAC" evidence="8">
    <location>
        <begin position="99"/>
        <end position="150"/>
    </location>
</feature>
<dbReference type="GO" id="GO:0005524">
    <property type="term" value="F:ATP binding"/>
    <property type="evidence" value="ECO:0007669"/>
    <property type="project" value="UniProtKB-KW"/>
</dbReference>
<evidence type="ECO:0000259" key="6">
    <source>
        <dbReference type="PROSITE" id="PS50109"/>
    </source>
</evidence>
<dbReference type="Gene3D" id="1.10.287.130">
    <property type="match status" value="1"/>
</dbReference>
<dbReference type="InterPro" id="IPR013656">
    <property type="entry name" value="PAS_4"/>
</dbReference>
<organism evidence="9 10">
    <name type="scientific">Dongia sedimenti</name>
    <dbReference type="NCBI Taxonomy" id="3064282"/>
    <lineage>
        <taxon>Bacteria</taxon>
        <taxon>Pseudomonadati</taxon>
        <taxon>Pseudomonadota</taxon>
        <taxon>Alphaproteobacteria</taxon>
        <taxon>Rhodospirillales</taxon>
        <taxon>Dongiaceae</taxon>
        <taxon>Dongia</taxon>
    </lineage>
</organism>
<dbReference type="Pfam" id="PF08448">
    <property type="entry name" value="PAS_4"/>
    <property type="match status" value="1"/>
</dbReference>
<dbReference type="CDD" id="cd00082">
    <property type="entry name" value="HisKA"/>
    <property type="match status" value="1"/>
</dbReference>
<evidence type="ECO:0000259" key="7">
    <source>
        <dbReference type="PROSITE" id="PS50112"/>
    </source>
</evidence>
<dbReference type="EC" id="2.7.13.3" evidence="2"/>
<dbReference type="InterPro" id="IPR000014">
    <property type="entry name" value="PAS"/>
</dbReference>
<dbReference type="Gene3D" id="3.30.565.10">
    <property type="entry name" value="Histidine kinase-like ATPase, C-terminal domain"/>
    <property type="match status" value="1"/>
</dbReference>
<comment type="catalytic activity">
    <reaction evidence="1">
        <text>ATP + protein L-histidine = ADP + protein N-phospho-L-histidine.</text>
        <dbReference type="EC" id="2.7.13.3"/>
    </reaction>
</comment>
<evidence type="ECO:0000256" key="5">
    <source>
        <dbReference type="ARBA" id="ARBA00022777"/>
    </source>
</evidence>
<dbReference type="PROSITE" id="PS50112">
    <property type="entry name" value="PAS"/>
    <property type="match status" value="1"/>
</dbReference>
<accession>A0ABU0YM13</accession>
<dbReference type="SUPFAM" id="SSF55785">
    <property type="entry name" value="PYP-like sensor domain (PAS domain)"/>
    <property type="match status" value="1"/>
</dbReference>
<dbReference type="SUPFAM" id="SSF55874">
    <property type="entry name" value="ATPase domain of HSP90 chaperone/DNA topoisomerase II/histidine kinase"/>
    <property type="match status" value="1"/>
</dbReference>
<evidence type="ECO:0000256" key="1">
    <source>
        <dbReference type="ARBA" id="ARBA00000085"/>
    </source>
</evidence>